<keyword evidence="2" id="KW-1185">Reference proteome</keyword>
<evidence type="ECO:0000313" key="1">
    <source>
        <dbReference type="EMBL" id="SDY30381.1"/>
    </source>
</evidence>
<dbReference type="AlphaFoldDB" id="A0A1H3IRQ0"/>
<protein>
    <submittedName>
        <fullName evidence="1">Uncharacterized protein</fullName>
    </submittedName>
</protein>
<reference evidence="2" key="1">
    <citation type="submission" date="2016-10" db="EMBL/GenBank/DDBJ databases">
        <authorList>
            <person name="Varghese N."/>
            <person name="Submissions S."/>
        </authorList>
    </citation>
    <scope>NUCLEOTIDE SEQUENCE [LARGE SCALE GENOMIC DNA]</scope>
    <source>
        <strain evidence="2">VPI 5359</strain>
    </source>
</reference>
<gene>
    <name evidence="1" type="ORF">SAMN04488579_12455</name>
</gene>
<dbReference type="Proteomes" id="UP000199652">
    <property type="component" value="Unassembled WGS sequence"/>
</dbReference>
<dbReference type="EMBL" id="FNOU01000024">
    <property type="protein sequence ID" value="SDY30381.1"/>
    <property type="molecule type" value="Genomic_DNA"/>
</dbReference>
<sequence>MKKYILATATALLIALAVMWTRSAPAMGGEWLMVLMAPGGVWVWEDATH</sequence>
<proteinExistence type="predicted"/>
<evidence type="ECO:0000313" key="2">
    <source>
        <dbReference type="Proteomes" id="UP000199652"/>
    </source>
</evidence>
<dbReference type="STRING" id="1528.SAMN04488579_12455"/>
<accession>A0A1H3IRQ0</accession>
<organism evidence="1 2">
    <name type="scientific">Eubacterium barkeri</name>
    <name type="common">Clostridium barkeri</name>
    <dbReference type="NCBI Taxonomy" id="1528"/>
    <lineage>
        <taxon>Bacteria</taxon>
        <taxon>Bacillati</taxon>
        <taxon>Bacillota</taxon>
        <taxon>Clostridia</taxon>
        <taxon>Eubacteriales</taxon>
        <taxon>Eubacteriaceae</taxon>
        <taxon>Eubacterium</taxon>
    </lineage>
</organism>
<name>A0A1H3IRQ0_EUBBA</name>
<dbReference type="RefSeq" id="WP_176770935.1">
    <property type="nucleotide sequence ID" value="NZ_FNOU01000024.1"/>
</dbReference>